<sequence length="510" mass="56228">MVHVRVFSATVIGIDPVLVEVEVIIDNQGFPAFNIVGLADKSVDESKERVRAAVKCLGYDFPDRRITVNLAPAELHKRGSIFDLPIAIGVLLSSSQIKAELDGSMFVGELSLDGRIKAVSGVLPIVIFAKTKGFKSIFIPGSCSKEASIISEINIFASDSLKAVCDHLLDIKPIPKLSGEKLEDLLKEEAFFGEDISEVYGQEKAKRALEICAAGGHNLSMFGPPGSGKTMLSRSLPSILPAFTVDECLEVTKIYSIAGHLLNKEKPILTKRPFRSPHHTTSLPGLIGGGSPPAPGEVTLAHRGVLFIDEFSEMPRYLIEALRQPLEDGYISISRSLGRVVFPSRFVLIASFNPCPCGYLGDEKNKCRCTPYEILSYQKKLSGPILDRIDMFVDVKASDASDITSENKGEKSKKVRERVQRARDTQSRRFLASNLKISCNAEISPSQIKKQCPLETSEMNFLKNAMNSFKFSLRTFHRVIKVSRTIADLSDSEKIKTEHIAEALQYRIKI</sequence>
<dbReference type="InterPro" id="IPR020568">
    <property type="entry name" value="Ribosomal_Su5_D2-typ_SF"/>
</dbReference>
<dbReference type="SUPFAM" id="SSF52540">
    <property type="entry name" value="P-loop containing nucleoside triphosphate hydrolases"/>
    <property type="match status" value="1"/>
</dbReference>
<gene>
    <name evidence="4" type="ORF">A3A78_03800</name>
</gene>
<dbReference type="Gene3D" id="3.30.230.10">
    <property type="match status" value="1"/>
</dbReference>
<dbReference type="AlphaFoldDB" id="A0A1F4VD59"/>
<dbReference type="EMBL" id="MEVI01000003">
    <property type="protein sequence ID" value="OGC55074.1"/>
    <property type="molecule type" value="Genomic_DNA"/>
</dbReference>
<evidence type="ECO:0000256" key="1">
    <source>
        <dbReference type="ARBA" id="ARBA00022741"/>
    </source>
</evidence>
<dbReference type="NCBIfam" id="TIGR00368">
    <property type="entry name" value="YifB family Mg chelatase-like AAA ATPase"/>
    <property type="match status" value="1"/>
</dbReference>
<reference evidence="4 5" key="1">
    <citation type="journal article" date="2016" name="Nat. Commun.">
        <title>Thousands of microbial genomes shed light on interconnected biogeochemical processes in an aquifer system.</title>
        <authorList>
            <person name="Anantharaman K."/>
            <person name="Brown C.T."/>
            <person name="Hug L.A."/>
            <person name="Sharon I."/>
            <person name="Castelle C.J."/>
            <person name="Probst A.J."/>
            <person name="Thomas B.C."/>
            <person name="Singh A."/>
            <person name="Wilkins M.J."/>
            <person name="Karaoz U."/>
            <person name="Brodie E.L."/>
            <person name="Williams K.H."/>
            <person name="Hubbard S.S."/>
            <person name="Banfield J.F."/>
        </authorList>
    </citation>
    <scope>NUCLEOTIDE SEQUENCE [LARGE SCALE GENOMIC DNA]</scope>
</reference>
<name>A0A1F4VD59_UNCKA</name>
<dbReference type="PROSITE" id="PS50051">
    <property type="entry name" value="MCM_2"/>
    <property type="match status" value="1"/>
</dbReference>
<comment type="caution">
    <text evidence="4">The sequence shown here is derived from an EMBL/GenBank/DDBJ whole genome shotgun (WGS) entry which is preliminary data.</text>
</comment>
<dbReference type="InterPro" id="IPR045006">
    <property type="entry name" value="CHLI-like"/>
</dbReference>
<dbReference type="Pfam" id="PF01078">
    <property type="entry name" value="Mg_chelatase"/>
    <property type="match status" value="1"/>
</dbReference>
<dbReference type="InterPro" id="IPR027417">
    <property type="entry name" value="P-loop_NTPase"/>
</dbReference>
<dbReference type="InterPro" id="IPR001208">
    <property type="entry name" value="MCM_dom"/>
</dbReference>
<dbReference type="InterPro" id="IPR004482">
    <property type="entry name" value="Mg_chelat-rel"/>
</dbReference>
<dbReference type="InterPro" id="IPR025158">
    <property type="entry name" value="Mg_chelat-rel_C"/>
</dbReference>
<dbReference type="GO" id="GO:0005524">
    <property type="term" value="F:ATP binding"/>
    <property type="evidence" value="ECO:0007669"/>
    <property type="project" value="UniProtKB-KW"/>
</dbReference>
<evidence type="ECO:0000256" key="2">
    <source>
        <dbReference type="ARBA" id="ARBA00022840"/>
    </source>
</evidence>
<dbReference type="Proteomes" id="UP000176504">
    <property type="component" value="Unassembled WGS sequence"/>
</dbReference>
<evidence type="ECO:0000313" key="4">
    <source>
        <dbReference type="EMBL" id="OGC55074.1"/>
    </source>
</evidence>
<evidence type="ECO:0000313" key="5">
    <source>
        <dbReference type="Proteomes" id="UP000176504"/>
    </source>
</evidence>
<keyword evidence="1" id="KW-0547">Nucleotide-binding</keyword>
<dbReference type="GO" id="GO:0003677">
    <property type="term" value="F:DNA binding"/>
    <property type="evidence" value="ECO:0007669"/>
    <property type="project" value="InterPro"/>
</dbReference>
<feature type="domain" description="MCM C-terminal AAA(+) ATPase" evidence="3">
    <location>
        <begin position="296"/>
        <end position="392"/>
    </location>
</feature>
<dbReference type="Gene3D" id="3.40.50.300">
    <property type="entry name" value="P-loop containing nucleotide triphosphate hydrolases"/>
    <property type="match status" value="1"/>
</dbReference>
<protein>
    <submittedName>
        <fullName evidence="4">Magnesium chelatase</fullName>
    </submittedName>
</protein>
<keyword evidence="2" id="KW-0067">ATP-binding</keyword>
<dbReference type="Pfam" id="PF13335">
    <property type="entry name" value="Mg_chelatase_C"/>
    <property type="match status" value="1"/>
</dbReference>
<accession>A0A1F4VD59</accession>
<dbReference type="SUPFAM" id="SSF54211">
    <property type="entry name" value="Ribosomal protein S5 domain 2-like"/>
    <property type="match status" value="1"/>
</dbReference>
<organism evidence="4 5">
    <name type="scientific">candidate division WWE3 bacterium RIFCSPLOWO2_01_FULL_41_18</name>
    <dbReference type="NCBI Taxonomy" id="1802625"/>
    <lineage>
        <taxon>Bacteria</taxon>
        <taxon>Katanobacteria</taxon>
    </lineage>
</organism>
<dbReference type="PANTHER" id="PTHR32039:SF7">
    <property type="entry name" value="COMPETENCE PROTEIN COMM"/>
    <property type="match status" value="1"/>
</dbReference>
<dbReference type="PANTHER" id="PTHR32039">
    <property type="entry name" value="MAGNESIUM-CHELATASE SUBUNIT CHLI"/>
    <property type="match status" value="1"/>
</dbReference>
<proteinExistence type="predicted"/>
<dbReference type="InterPro" id="IPR000523">
    <property type="entry name" value="Mg_chelatse_chII-like_cat_dom"/>
</dbReference>
<dbReference type="Pfam" id="PF13541">
    <property type="entry name" value="ChlI"/>
    <property type="match status" value="1"/>
</dbReference>
<evidence type="ECO:0000259" key="3">
    <source>
        <dbReference type="PROSITE" id="PS50051"/>
    </source>
</evidence>
<dbReference type="InterPro" id="IPR014721">
    <property type="entry name" value="Ribsml_uS5_D2-typ_fold_subgr"/>
</dbReference>